<accession>A0A0D7B9U7</accession>
<keyword evidence="2" id="KW-1185">Reference proteome</keyword>
<evidence type="ECO:0000313" key="2">
    <source>
        <dbReference type="Proteomes" id="UP000054007"/>
    </source>
</evidence>
<gene>
    <name evidence="1" type="ORF">CYLTODRAFT_422655</name>
</gene>
<organism evidence="1 2">
    <name type="scientific">Cylindrobasidium torrendii FP15055 ss-10</name>
    <dbReference type="NCBI Taxonomy" id="1314674"/>
    <lineage>
        <taxon>Eukaryota</taxon>
        <taxon>Fungi</taxon>
        <taxon>Dikarya</taxon>
        <taxon>Basidiomycota</taxon>
        <taxon>Agaricomycotina</taxon>
        <taxon>Agaricomycetes</taxon>
        <taxon>Agaricomycetidae</taxon>
        <taxon>Agaricales</taxon>
        <taxon>Marasmiineae</taxon>
        <taxon>Physalacriaceae</taxon>
        <taxon>Cylindrobasidium</taxon>
    </lineage>
</organism>
<evidence type="ECO:0000313" key="1">
    <source>
        <dbReference type="EMBL" id="KIY67318.1"/>
    </source>
</evidence>
<dbReference type="Proteomes" id="UP000054007">
    <property type="component" value="Unassembled WGS sequence"/>
</dbReference>
<protein>
    <submittedName>
        <fullName evidence="1">Uncharacterized protein</fullName>
    </submittedName>
</protein>
<proteinExistence type="predicted"/>
<name>A0A0D7B9U7_9AGAR</name>
<reference evidence="1 2" key="1">
    <citation type="journal article" date="2015" name="Fungal Genet. Biol.">
        <title>Evolution of novel wood decay mechanisms in Agaricales revealed by the genome sequences of Fistulina hepatica and Cylindrobasidium torrendii.</title>
        <authorList>
            <person name="Floudas D."/>
            <person name="Held B.W."/>
            <person name="Riley R."/>
            <person name="Nagy L.G."/>
            <person name="Koehler G."/>
            <person name="Ransdell A.S."/>
            <person name="Younus H."/>
            <person name="Chow J."/>
            <person name="Chiniquy J."/>
            <person name="Lipzen A."/>
            <person name="Tritt A."/>
            <person name="Sun H."/>
            <person name="Haridas S."/>
            <person name="LaButti K."/>
            <person name="Ohm R.A."/>
            <person name="Kues U."/>
            <person name="Blanchette R.A."/>
            <person name="Grigoriev I.V."/>
            <person name="Minto R.E."/>
            <person name="Hibbett D.S."/>
        </authorList>
    </citation>
    <scope>NUCLEOTIDE SEQUENCE [LARGE SCALE GENOMIC DNA]</scope>
    <source>
        <strain evidence="1 2">FP15055 ss-10</strain>
    </source>
</reference>
<sequence>MRPHRHRWTLTTATSGILRFGPAENRFRTTIPPLPSAELHPFCYFRATLRPTKRVQFLLSVPPPPPWNALGENPSSSRSLSSLLVVCASLLGVGNREKILAIKNLGYKDYLGLCFSALDICANALARTRSTRSTTPITQSATSALPCKIRDWIPVCIDFSRSLTLLLRQHWSGTSVASPLYPYLCCIFHLHAYIFDELRRPS</sequence>
<dbReference type="EMBL" id="KN880529">
    <property type="protein sequence ID" value="KIY67318.1"/>
    <property type="molecule type" value="Genomic_DNA"/>
</dbReference>
<dbReference type="AlphaFoldDB" id="A0A0D7B9U7"/>